<keyword evidence="3" id="KW-1185">Reference proteome</keyword>
<comment type="caution">
    <text evidence="2">The sequence shown here is derived from an EMBL/GenBank/DDBJ whole genome shotgun (WGS) entry which is preliminary data.</text>
</comment>
<reference evidence="2" key="1">
    <citation type="submission" date="2022-10" db="EMBL/GenBank/DDBJ databases">
        <title>Tapping the CABI collections for fungal endophytes: first genome assemblies for Collariella, Neodidymelliopsis, Ascochyta clinopodiicola, Didymella pomorum, Didymosphaeria variabile, Neocosmospora piperis and Neocucurbitaria cava.</title>
        <authorList>
            <person name="Hill R."/>
        </authorList>
    </citation>
    <scope>NUCLEOTIDE SEQUENCE</scope>
    <source>
        <strain evidence="2">IMI 355082</strain>
    </source>
</reference>
<dbReference type="EMBL" id="JAPEVB010000002">
    <property type="protein sequence ID" value="KAJ4393978.1"/>
    <property type="molecule type" value="Genomic_DNA"/>
</dbReference>
<organism evidence="2 3">
    <name type="scientific">Gnomoniopsis smithogilvyi</name>
    <dbReference type="NCBI Taxonomy" id="1191159"/>
    <lineage>
        <taxon>Eukaryota</taxon>
        <taxon>Fungi</taxon>
        <taxon>Dikarya</taxon>
        <taxon>Ascomycota</taxon>
        <taxon>Pezizomycotina</taxon>
        <taxon>Sordariomycetes</taxon>
        <taxon>Sordariomycetidae</taxon>
        <taxon>Diaporthales</taxon>
        <taxon>Gnomoniaceae</taxon>
        <taxon>Gnomoniopsis</taxon>
    </lineage>
</organism>
<dbReference type="OrthoDB" id="3563733at2759"/>
<accession>A0A9W8YYV6</accession>
<evidence type="ECO:0000256" key="1">
    <source>
        <dbReference type="SAM" id="MobiDB-lite"/>
    </source>
</evidence>
<sequence length="100" mass="10356">MAREGTRSATGNSKPRVFDNPDTAPAIARKPRAKTTTKPAGSKPVGVTKTKKTGPVKKACCSSPALKNPSDVGAKAAVKKVEAKVKKATTKKPKTKTAAK</sequence>
<feature type="region of interest" description="Disordered" evidence="1">
    <location>
        <begin position="1"/>
        <end position="72"/>
    </location>
</feature>
<dbReference type="Proteomes" id="UP001140453">
    <property type="component" value="Unassembled WGS sequence"/>
</dbReference>
<gene>
    <name evidence="2" type="ORF">N0V93_003195</name>
</gene>
<protein>
    <submittedName>
        <fullName evidence="2">Uncharacterized protein</fullName>
    </submittedName>
</protein>
<evidence type="ECO:0000313" key="3">
    <source>
        <dbReference type="Proteomes" id="UP001140453"/>
    </source>
</evidence>
<name>A0A9W8YYV6_9PEZI</name>
<evidence type="ECO:0000313" key="2">
    <source>
        <dbReference type="EMBL" id="KAJ4393978.1"/>
    </source>
</evidence>
<dbReference type="AlphaFoldDB" id="A0A9W8YYV6"/>
<proteinExistence type="predicted"/>